<dbReference type="EMBL" id="QEKH01000003">
    <property type="protein sequence ID" value="PVY45265.1"/>
    <property type="molecule type" value="Genomic_DNA"/>
</dbReference>
<dbReference type="Gene3D" id="3.50.50.60">
    <property type="entry name" value="FAD/NAD(P)-binding domain"/>
    <property type="match status" value="2"/>
</dbReference>
<dbReference type="InterPro" id="IPR005982">
    <property type="entry name" value="Thioredox_Rdtase"/>
</dbReference>
<dbReference type="NCBIfam" id="TIGR01292">
    <property type="entry name" value="TRX_reduct"/>
    <property type="match status" value="1"/>
</dbReference>
<evidence type="ECO:0000256" key="3">
    <source>
        <dbReference type="ARBA" id="ARBA00022827"/>
    </source>
</evidence>
<reference evidence="10 11" key="1">
    <citation type="submission" date="2018-04" db="EMBL/GenBank/DDBJ databases">
        <title>Genomic Encyclopedia of Type Strains, Phase IV (KMG-IV): sequencing the most valuable type-strain genomes for metagenomic binning, comparative biology and taxonomic classification.</title>
        <authorList>
            <person name="Goeker M."/>
        </authorList>
    </citation>
    <scope>NUCLEOTIDE SEQUENCE [LARGE SCALE GENOMIC DNA]</scope>
    <source>
        <strain evidence="10 11">DSM 14823</strain>
    </source>
</reference>
<keyword evidence="8" id="KW-0521">NADP</keyword>
<dbReference type="PANTHER" id="PTHR48105">
    <property type="entry name" value="THIOREDOXIN REDUCTASE 1-RELATED-RELATED"/>
    <property type="match status" value="1"/>
</dbReference>
<name>A0A2U1B9C0_9BACT</name>
<evidence type="ECO:0000256" key="2">
    <source>
        <dbReference type="ARBA" id="ARBA00022630"/>
    </source>
</evidence>
<evidence type="ECO:0000256" key="1">
    <source>
        <dbReference type="ARBA" id="ARBA00009333"/>
    </source>
</evidence>
<keyword evidence="5" id="KW-1015">Disulfide bond</keyword>
<evidence type="ECO:0000256" key="4">
    <source>
        <dbReference type="ARBA" id="ARBA00023002"/>
    </source>
</evidence>
<evidence type="ECO:0000256" key="5">
    <source>
        <dbReference type="ARBA" id="ARBA00023157"/>
    </source>
</evidence>
<comment type="subunit">
    <text evidence="7">Homodimer.</text>
</comment>
<sequence>MQKEKLVIVGSGPAGYTAAIYAARANLNPLLYSGMLPGGLLTQTTEVENFPGFPESVLGFDLVTAMQAQAERFGTRIEYDAVEKFELTDGGIQKLILPSGDVVETEALIIATGASPRYLGLPNEERLRNHGVSACATCDGAFFKDVPVVVIGGGDSAMEEATFLTRFANKVYVVHRRDELRASPIMAERARANPKIEFVWSSVVEDILGQESVEGIRVKSLKTGATSEIACKGYFAALGHIPNTAPFKEFIQLDEHGFVVLSGDSSRTTLAGVFAAGDCADPHYRQAITAAGMGCKAGMDAERYLESKE</sequence>
<dbReference type="GO" id="GO:0005737">
    <property type="term" value="C:cytoplasm"/>
    <property type="evidence" value="ECO:0007669"/>
    <property type="project" value="InterPro"/>
</dbReference>
<evidence type="ECO:0000256" key="7">
    <source>
        <dbReference type="RuleBase" id="RU003880"/>
    </source>
</evidence>
<dbReference type="InterPro" id="IPR050097">
    <property type="entry name" value="Ferredoxin-NADP_redctase_2"/>
</dbReference>
<dbReference type="OrthoDB" id="9806179at2"/>
<keyword evidence="4 7" id="KW-0560">Oxidoreductase</keyword>
<keyword evidence="11" id="KW-1185">Reference proteome</keyword>
<gene>
    <name evidence="10" type="ORF">C8D82_103180</name>
</gene>
<dbReference type="PRINTS" id="PR00469">
    <property type="entry name" value="PNDRDTASEII"/>
</dbReference>
<evidence type="ECO:0000313" key="11">
    <source>
        <dbReference type="Proteomes" id="UP000245959"/>
    </source>
</evidence>
<dbReference type="InterPro" id="IPR023753">
    <property type="entry name" value="FAD/NAD-binding_dom"/>
</dbReference>
<comment type="caution">
    <text evidence="10">The sequence shown here is derived from an EMBL/GenBank/DDBJ whole genome shotgun (WGS) entry which is preliminary data.</text>
</comment>
<dbReference type="GeneID" id="78294159"/>
<evidence type="ECO:0000259" key="9">
    <source>
        <dbReference type="Pfam" id="PF07992"/>
    </source>
</evidence>
<dbReference type="InterPro" id="IPR036188">
    <property type="entry name" value="FAD/NAD-bd_sf"/>
</dbReference>
<comment type="catalytic activity">
    <reaction evidence="7">
        <text>[thioredoxin]-dithiol + NADP(+) = [thioredoxin]-disulfide + NADPH + H(+)</text>
        <dbReference type="Rhea" id="RHEA:20345"/>
        <dbReference type="Rhea" id="RHEA-COMP:10698"/>
        <dbReference type="Rhea" id="RHEA-COMP:10700"/>
        <dbReference type="ChEBI" id="CHEBI:15378"/>
        <dbReference type="ChEBI" id="CHEBI:29950"/>
        <dbReference type="ChEBI" id="CHEBI:50058"/>
        <dbReference type="ChEBI" id="CHEBI:57783"/>
        <dbReference type="ChEBI" id="CHEBI:58349"/>
        <dbReference type="EC" id="1.8.1.9"/>
    </reaction>
</comment>
<dbReference type="EC" id="1.8.1.9" evidence="7"/>
<dbReference type="SUPFAM" id="SSF51905">
    <property type="entry name" value="FAD/NAD(P)-binding domain"/>
    <property type="match status" value="1"/>
</dbReference>
<protein>
    <recommendedName>
        <fullName evidence="7">Thioredoxin reductase</fullName>
        <ecNumber evidence="7">1.8.1.9</ecNumber>
    </recommendedName>
</protein>
<comment type="similarity">
    <text evidence="1 7">Belongs to the class-II pyridine nucleotide-disulfide oxidoreductase family.</text>
</comment>
<evidence type="ECO:0000256" key="8">
    <source>
        <dbReference type="RuleBase" id="RU003881"/>
    </source>
</evidence>
<evidence type="ECO:0000256" key="6">
    <source>
        <dbReference type="ARBA" id="ARBA00023284"/>
    </source>
</evidence>
<dbReference type="PROSITE" id="PS00573">
    <property type="entry name" value="PYRIDINE_REDOX_2"/>
    <property type="match status" value="1"/>
</dbReference>
<keyword evidence="3 7" id="KW-0274">FAD</keyword>
<dbReference type="Pfam" id="PF07992">
    <property type="entry name" value="Pyr_redox_2"/>
    <property type="match status" value="1"/>
</dbReference>
<dbReference type="AlphaFoldDB" id="A0A2U1B9C0"/>
<keyword evidence="6 7" id="KW-0676">Redox-active center</keyword>
<comment type="cofactor">
    <cofactor evidence="8">
        <name>FAD</name>
        <dbReference type="ChEBI" id="CHEBI:57692"/>
    </cofactor>
    <text evidence="8">Binds 1 FAD per subunit.</text>
</comment>
<dbReference type="GO" id="GO:0004791">
    <property type="term" value="F:thioredoxin-disulfide reductase (NADPH) activity"/>
    <property type="evidence" value="ECO:0007669"/>
    <property type="project" value="UniProtKB-UniRule"/>
</dbReference>
<proteinExistence type="inferred from homology"/>
<dbReference type="RefSeq" id="WP_116882832.1">
    <property type="nucleotide sequence ID" value="NZ_CABMMC010000070.1"/>
</dbReference>
<keyword evidence="2 7" id="KW-0285">Flavoprotein</keyword>
<organism evidence="10 11">
    <name type="scientific">Victivallis vadensis</name>
    <dbReference type="NCBI Taxonomy" id="172901"/>
    <lineage>
        <taxon>Bacteria</taxon>
        <taxon>Pseudomonadati</taxon>
        <taxon>Lentisphaerota</taxon>
        <taxon>Lentisphaeria</taxon>
        <taxon>Victivallales</taxon>
        <taxon>Victivallaceae</taxon>
        <taxon>Victivallis</taxon>
    </lineage>
</organism>
<dbReference type="PRINTS" id="PR00368">
    <property type="entry name" value="FADPNR"/>
</dbReference>
<accession>A0A2U1B9C0</accession>
<dbReference type="GO" id="GO:0019430">
    <property type="term" value="P:removal of superoxide radicals"/>
    <property type="evidence" value="ECO:0007669"/>
    <property type="project" value="UniProtKB-UniRule"/>
</dbReference>
<dbReference type="Proteomes" id="UP000245959">
    <property type="component" value="Unassembled WGS sequence"/>
</dbReference>
<evidence type="ECO:0000313" key="10">
    <source>
        <dbReference type="EMBL" id="PVY45265.1"/>
    </source>
</evidence>
<dbReference type="InterPro" id="IPR008255">
    <property type="entry name" value="Pyr_nucl-diS_OxRdtase_2_AS"/>
</dbReference>
<feature type="domain" description="FAD/NAD(P)-binding" evidence="9">
    <location>
        <begin position="5"/>
        <end position="294"/>
    </location>
</feature>